<dbReference type="Proteomes" id="UP001404104">
    <property type="component" value="Unassembled WGS sequence"/>
</dbReference>
<comment type="caution">
    <text evidence="3">The sequence shown here is derived from an EMBL/GenBank/DDBJ whole genome shotgun (WGS) entry which is preliminary data.</text>
</comment>
<dbReference type="Gene3D" id="3.30.160.390">
    <property type="entry name" value="Integrase, DNA-binding domain"/>
    <property type="match status" value="1"/>
</dbReference>
<dbReference type="EMBL" id="JBDIMF010000001">
    <property type="protein sequence ID" value="MEN2784931.1"/>
    <property type="molecule type" value="Genomic_DNA"/>
</dbReference>
<proteinExistence type="predicted"/>
<reference evidence="3 4" key="1">
    <citation type="submission" date="2024-05" db="EMBL/GenBank/DDBJ databases">
        <authorList>
            <person name="Liu Q."/>
            <person name="Xin Y.-H."/>
        </authorList>
    </citation>
    <scope>NUCLEOTIDE SEQUENCE [LARGE SCALE GENOMIC DNA]</scope>
    <source>
        <strain evidence="3 4">CGMCC 1.15349</strain>
    </source>
</reference>
<gene>
    <name evidence="3" type="ORF">ABC969_00675</name>
</gene>
<evidence type="ECO:0000256" key="1">
    <source>
        <dbReference type="SAM" id="MobiDB-lite"/>
    </source>
</evidence>
<name>A0ABU9XQH8_9SPHN</name>
<organism evidence="3 4">
    <name type="scientific">Sphingomonas qilianensis</name>
    <dbReference type="NCBI Taxonomy" id="1736690"/>
    <lineage>
        <taxon>Bacteria</taxon>
        <taxon>Pseudomonadati</taxon>
        <taxon>Pseudomonadota</taxon>
        <taxon>Alphaproteobacteria</taxon>
        <taxon>Sphingomonadales</taxon>
        <taxon>Sphingomonadaceae</taxon>
        <taxon>Sphingomonas</taxon>
    </lineage>
</organism>
<dbReference type="GO" id="GO:0003677">
    <property type="term" value="F:DNA binding"/>
    <property type="evidence" value="ECO:0007669"/>
    <property type="project" value="UniProtKB-KW"/>
</dbReference>
<sequence length="140" mass="15438">MLQYSGFTANLMNSNTFQLSVESMAIAYPARYDKDLVHLVSLWWGRRVANQINRLSAVFVRTVTEPGQYADGDGLYLLTANGGKRWIFLYLWNGKRREMGLGSAHDITLAKAREAAAAARSPSASSHDSVEVLKAGRQGS</sequence>
<dbReference type="Pfam" id="PF13356">
    <property type="entry name" value="Arm-DNA-bind_3"/>
    <property type="match status" value="1"/>
</dbReference>
<keyword evidence="3" id="KW-0238">DNA-binding</keyword>
<accession>A0ABU9XQH8</accession>
<protein>
    <submittedName>
        <fullName evidence="3">Arm DNA-binding domain-containing protein</fullName>
    </submittedName>
</protein>
<dbReference type="InterPro" id="IPR025166">
    <property type="entry name" value="Integrase_DNA_bind_dom"/>
</dbReference>
<dbReference type="RefSeq" id="WP_380808859.1">
    <property type="nucleotide sequence ID" value="NZ_JBHRXL010000005.1"/>
</dbReference>
<feature type="region of interest" description="Disordered" evidence="1">
    <location>
        <begin position="119"/>
        <end position="140"/>
    </location>
</feature>
<dbReference type="InterPro" id="IPR038488">
    <property type="entry name" value="Integrase_DNA-bd_sf"/>
</dbReference>
<evidence type="ECO:0000259" key="2">
    <source>
        <dbReference type="Pfam" id="PF13356"/>
    </source>
</evidence>
<evidence type="ECO:0000313" key="3">
    <source>
        <dbReference type="EMBL" id="MEN2784931.1"/>
    </source>
</evidence>
<feature type="domain" description="Integrase DNA-binding" evidence="2">
    <location>
        <begin position="56"/>
        <end position="130"/>
    </location>
</feature>
<evidence type="ECO:0000313" key="4">
    <source>
        <dbReference type="Proteomes" id="UP001404104"/>
    </source>
</evidence>
<keyword evidence="4" id="KW-1185">Reference proteome</keyword>